<comment type="caution">
    <text evidence="1">The sequence shown here is derived from an EMBL/GenBank/DDBJ whole genome shotgun (WGS) entry which is preliminary data.</text>
</comment>
<evidence type="ECO:0000313" key="2">
    <source>
        <dbReference type="Proteomes" id="UP000729402"/>
    </source>
</evidence>
<accession>A0A8J5WEI2</accession>
<evidence type="ECO:0000313" key="1">
    <source>
        <dbReference type="EMBL" id="KAG8086792.1"/>
    </source>
</evidence>
<dbReference type="Proteomes" id="UP000729402">
    <property type="component" value="Unassembled WGS sequence"/>
</dbReference>
<protein>
    <submittedName>
        <fullName evidence="1">Uncharacterized protein</fullName>
    </submittedName>
</protein>
<reference evidence="1" key="1">
    <citation type="journal article" date="2021" name="bioRxiv">
        <title>Whole Genome Assembly and Annotation of Northern Wild Rice, Zizania palustris L., Supports a Whole Genome Duplication in the Zizania Genus.</title>
        <authorList>
            <person name="Haas M."/>
            <person name="Kono T."/>
            <person name="Macchietto M."/>
            <person name="Millas R."/>
            <person name="McGilp L."/>
            <person name="Shao M."/>
            <person name="Duquette J."/>
            <person name="Hirsch C.N."/>
            <person name="Kimball J."/>
        </authorList>
    </citation>
    <scope>NUCLEOTIDE SEQUENCE</scope>
    <source>
        <tissue evidence="1">Fresh leaf tissue</tissue>
    </source>
</reference>
<dbReference type="EMBL" id="JAAALK010000082">
    <property type="protein sequence ID" value="KAG8086792.1"/>
    <property type="molecule type" value="Genomic_DNA"/>
</dbReference>
<keyword evidence="2" id="KW-1185">Reference proteome</keyword>
<reference evidence="1" key="2">
    <citation type="submission" date="2021-02" db="EMBL/GenBank/DDBJ databases">
        <authorList>
            <person name="Kimball J.A."/>
            <person name="Haas M.W."/>
            <person name="Macchietto M."/>
            <person name="Kono T."/>
            <person name="Duquette J."/>
            <person name="Shao M."/>
        </authorList>
    </citation>
    <scope>NUCLEOTIDE SEQUENCE</scope>
    <source>
        <tissue evidence="1">Fresh leaf tissue</tissue>
    </source>
</reference>
<name>A0A8J5WEI2_ZIZPA</name>
<proteinExistence type="predicted"/>
<dbReference type="AlphaFoldDB" id="A0A8J5WEI2"/>
<sequence>MQLLLEGSCVKAPSIRTTTLDTVSECLQITNPQGCPAQCYILSRAATKCHVHVSFWNIWLNWFLASSASARWQADNNYGKRQESCSSLPGNLCL</sequence>
<organism evidence="1 2">
    <name type="scientific">Zizania palustris</name>
    <name type="common">Northern wild rice</name>
    <dbReference type="NCBI Taxonomy" id="103762"/>
    <lineage>
        <taxon>Eukaryota</taxon>
        <taxon>Viridiplantae</taxon>
        <taxon>Streptophyta</taxon>
        <taxon>Embryophyta</taxon>
        <taxon>Tracheophyta</taxon>
        <taxon>Spermatophyta</taxon>
        <taxon>Magnoliopsida</taxon>
        <taxon>Liliopsida</taxon>
        <taxon>Poales</taxon>
        <taxon>Poaceae</taxon>
        <taxon>BOP clade</taxon>
        <taxon>Oryzoideae</taxon>
        <taxon>Oryzeae</taxon>
        <taxon>Zizaniinae</taxon>
        <taxon>Zizania</taxon>
    </lineage>
</organism>
<gene>
    <name evidence="1" type="ORF">GUJ93_ZPchr0010g8587</name>
</gene>